<organism evidence="2 3">
    <name type="scientific">Savagea serpentis</name>
    <dbReference type="NCBI Taxonomy" id="2785297"/>
    <lineage>
        <taxon>Bacteria</taxon>
        <taxon>Bacillati</taxon>
        <taxon>Bacillota</taxon>
        <taxon>Bacilli</taxon>
        <taxon>Bacillales</taxon>
        <taxon>Caryophanaceae</taxon>
        <taxon>Savagea</taxon>
    </lineage>
</organism>
<dbReference type="InterPro" id="IPR000182">
    <property type="entry name" value="GNAT_dom"/>
</dbReference>
<name>A0A8J7KRP5_9BACL</name>
<comment type="caution">
    <text evidence="2">The sequence shown here is derived from an EMBL/GenBank/DDBJ whole genome shotgun (WGS) entry which is preliminary data.</text>
</comment>
<dbReference type="Gene3D" id="3.40.630.30">
    <property type="match status" value="1"/>
</dbReference>
<dbReference type="InterPro" id="IPR016181">
    <property type="entry name" value="Acyl_CoA_acyltransferase"/>
</dbReference>
<dbReference type="InterPro" id="IPR051531">
    <property type="entry name" value="N-acetyltransferase"/>
</dbReference>
<proteinExistence type="predicted"/>
<dbReference type="AlphaFoldDB" id="A0A8J7KRP5"/>
<dbReference type="Proteomes" id="UP000622653">
    <property type="component" value="Unassembled WGS sequence"/>
</dbReference>
<dbReference type="SUPFAM" id="SSF55729">
    <property type="entry name" value="Acyl-CoA N-acyltransferases (Nat)"/>
    <property type="match status" value="1"/>
</dbReference>
<dbReference type="PANTHER" id="PTHR43792">
    <property type="entry name" value="GNAT FAMILY, PUTATIVE (AFU_ORTHOLOGUE AFUA_3G00765)-RELATED-RELATED"/>
    <property type="match status" value="1"/>
</dbReference>
<dbReference type="RefSeq" id="WP_194561237.1">
    <property type="nucleotide sequence ID" value="NZ_JADKPV010000001.1"/>
</dbReference>
<gene>
    <name evidence="2" type="ORF">IRY55_00135</name>
</gene>
<protein>
    <submittedName>
        <fullName evidence="2">GNAT family N-acetyltransferase</fullName>
    </submittedName>
</protein>
<accession>A0A8J7KRP5</accession>
<keyword evidence="3" id="KW-1185">Reference proteome</keyword>
<dbReference type="GO" id="GO:0016747">
    <property type="term" value="F:acyltransferase activity, transferring groups other than amino-acyl groups"/>
    <property type="evidence" value="ECO:0007669"/>
    <property type="project" value="InterPro"/>
</dbReference>
<evidence type="ECO:0000313" key="3">
    <source>
        <dbReference type="Proteomes" id="UP000622653"/>
    </source>
</evidence>
<evidence type="ECO:0000259" key="1">
    <source>
        <dbReference type="PROSITE" id="PS51186"/>
    </source>
</evidence>
<dbReference type="Pfam" id="PF13302">
    <property type="entry name" value="Acetyltransf_3"/>
    <property type="match status" value="1"/>
</dbReference>
<evidence type="ECO:0000313" key="2">
    <source>
        <dbReference type="EMBL" id="MBF4499749.1"/>
    </source>
</evidence>
<reference evidence="2" key="1">
    <citation type="submission" date="2020-11" db="EMBL/GenBank/DDBJ databases">
        <title>Multidrug resistant novel bacterium Savagea serpentis sp. nov., isolated from the scats of a vine snake (Ahaetulla nasuta).</title>
        <authorList>
            <person name="Venkata Ramana V."/>
            <person name="Vikas Patil S."/>
            <person name="Yogita Lugani V."/>
        </authorList>
    </citation>
    <scope>NUCLEOTIDE SEQUENCE</scope>
    <source>
        <strain evidence="2">SN6</strain>
    </source>
</reference>
<feature type="domain" description="N-acetyltransferase" evidence="1">
    <location>
        <begin position="20"/>
        <end position="163"/>
    </location>
</feature>
<dbReference type="PROSITE" id="PS51186">
    <property type="entry name" value="GNAT"/>
    <property type="match status" value="1"/>
</dbReference>
<dbReference type="EMBL" id="JADKPV010000001">
    <property type="protein sequence ID" value="MBF4499749.1"/>
    <property type="molecule type" value="Genomic_DNA"/>
</dbReference>
<sequence>MRSFQTKRLLLSSIHPSDAIHLLPIWADRDVVQFMNIEPMHSIDEATKMITLLTELTRERKAARYTIFRKDMQVAIGSAGFNVIQDGQAEIGYELGKAHWGLGFGTEILYALEEMAARYFNLRYLYAFVDLKNERSIHLLTKLGYKFQTTEQDGLQKYIKKIEA</sequence>